<keyword evidence="1" id="KW-0812">Transmembrane</keyword>
<proteinExistence type="predicted"/>
<evidence type="ECO:0000313" key="3">
    <source>
        <dbReference type="Proteomes" id="UP000003860"/>
    </source>
</evidence>
<reference evidence="2" key="1">
    <citation type="submission" date="2009-07" db="EMBL/GenBank/DDBJ databases">
        <authorList>
            <consortium name="US DOE Joint Genome Institute (JGI-PGF)"/>
            <person name="Lucas S."/>
            <person name="Copeland A."/>
            <person name="Lapidus A."/>
            <person name="Glavina del Rio T."/>
            <person name="Tice H."/>
            <person name="Bruce D."/>
            <person name="Goodwin L."/>
            <person name="Pitluck S."/>
            <person name="Larimer F."/>
            <person name="Land M.L."/>
            <person name="Mouttaki H."/>
            <person name="He Z."/>
            <person name="Zhou J."/>
            <person name="Hemme C.L."/>
        </authorList>
    </citation>
    <scope>NUCLEOTIDE SEQUENCE</scope>
    <source>
        <strain evidence="2">DSM 2782</strain>
    </source>
</reference>
<keyword evidence="1" id="KW-0472">Membrane</keyword>
<dbReference type="Proteomes" id="UP000003860">
    <property type="component" value="Unassembled WGS sequence"/>
</dbReference>
<name>F1T804_9FIRM</name>
<gene>
    <name evidence="2" type="ORF">Cpap_4042</name>
</gene>
<protein>
    <submittedName>
        <fullName evidence="2">Uncharacterized protein</fullName>
    </submittedName>
</protein>
<accession>F1T804</accession>
<evidence type="ECO:0000313" key="2">
    <source>
        <dbReference type="EMBL" id="EGD49602.1"/>
    </source>
</evidence>
<dbReference type="AlphaFoldDB" id="F1T804"/>
<dbReference type="EMBL" id="ACXX02000001">
    <property type="protein sequence ID" value="EGD49602.1"/>
    <property type="molecule type" value="Genomic_DNA"/>
</dbReference>
<comment type="caution">
    <text evidence="2">The sequence shown here is derived from an EMBL/GenBank/DDBJ whole genome shotgun (WGS) entry which is preliminary data.</text>
</comment>
<feature type="transmembrane region" description="Helical" evidence="1">
    <location>
        <begin position="20"/>
        <end position="38"/>
    </location>
</feature>
<keyword evidence="1" id="KW-1133">Transmembrane helix</keyword>
<keyword evidence="3" id="KW-1185">Reference proteome</keyword>
<reference evidence="2" key="2">
    <citation type="submission" date="2011-01" db="EMBL/GenBank/DDBJ databases">
        <title>The Non-contiguous Finished genome of Clostridium papyrosolvens.</title>
        <authorList>
            <person name="Lucas S."/>
            <person name="Copeland A."/>
            <person name="Lapidus A."/>
            <person name="Cheng J.-F."/>
            <person name="Goodwin L."/>
            <person name="Pitluck S."/>
            <person name="Misra M."/>
            <person name="Chertkov O."/>
            <person name="Detter J.C."/>
            <person name="Han C."/>
            <person name="Tapia R."/>
            <person name="Land M."/>
            <person name="Hauser L."/>
            <person name="Kyrpides N."/>
            <person name="Ivanova N."/>
            <person name="Pagani I."/>
            <person name="Mouttaki H."/>
            <person name="He Z."/>
            <person name="Zhou J."/>
            <person name="Hemme C.L."/>
            <person name="Woyke T."/>
        </authorList>
    </citation>
    <scope>NUCLEOTIDE SEQUENCE [LARGE SCALE GENOMIC DNA]</scope>
    <source>
        <strain evidence="2">DSM 2782</strain>
    </source>
</reference>
<sequence length="43" mass="5276">MNENYRKARFMKCYTFLQVLKNALIGLILVMKVEYFYIRCCTF</sequence>
<organism evidence="2 3">
    <name type="scientific">Ruminiclostridium papyrosolvens DSM 2782</name>
    <dbReference type="NCBI Taxonomy" id="588581"/>
    <lineage>
        <taxon>Bacteria</taxon>
        <taxon>Bacillati</taxon>
        <taxon>Bacillota</taxon>
        <taxon>Clostridia</taxon>
        <taxon>Eubacteriales</taxon>
        <taxon>Oscillospiraceae</taxon>
        <taxon>Ruminiclostridium</taxon>
    </lineage>
</organism>
<evidence type="ECO:0000256" key="1">
    <source>
        <dbReference type="SAM" id="Phobius"/>
    </source>
</evidence>